<proteinExistence type="predicted"/>
<sequence length="103" mass="10966">MFLPVHSKETPDFKPRGCGKTYSKVTLKDVDGQIKVTEMVSRFCASSGAEANEVGCQNTAGIGGETINCICGEHHCNFASKTALSTSSVLIVSLVAFMGRLFC</sequence>
<protein>
    <submittedName>
        <fullName evidence="1">Uncharacterized protein</fullName>
    </submittedName>
</protein>
<accession>A0ABD2QQM8</accession>
<dbReference type="EMBL" id="JBJKFK010000028">
    <property type="protein sequence ID" value="KAL3320796.1"/>
    <property type="molecule type" value="Genomic_DNA"/>
</dbReference>
<gene>
    <name evidence="1" type="ORF">Ciccas_000512</name>
</gene>
<organism evidence="1 2">
    <name type="scientific">Cichlidogyrus casuarinus</name>
    <dbReference type="NCBI Taxonomy" id="1844966"/>
    <lineage>
        <taxon>Eukaryota</taxon>
        <taxon>Metazoa</taxon>
        <taxon>Spiralia</taxon>
        <taxon>Lophotrochozoa</taxon>
        <taxon>Platyhelminthes</taxon>
        <taxon>Monogenea</taxon>
        <taxon>Monopisthocotylea</taxon>
        <taxon>Dactylogyridea</taxon>
        <taxon>Ancyrocephalidae</taxon>
        <taxon>Cichlidogyrus</taxon>
    </lineage>
</organism>
<dbReference type="AlphaFoldDB" id="A0ABD2QQM8"/>
<name>A0ABD2QQM8_9PLAT</name>
<comment type="caution">
    <text evidence="1">The sequence shown here is derived from an EMBL/GenBank/DDBJ whole genome shotgun (WGS) entry which is preliminary data.</text>
</comment>
<evidence type="ECO:0000313" key="2">
    <source>
        <dbReference type="Proteomes" id="UP001626550"/>
    </source>
</evidence>
<dbReference type="Proteomes" id="UP001626550">
    <property type="component" value="Unassembled WGS sequence"/>
</dbReference>
<reference evidence="1 2" key="1">
    <citation type="submission" date="2024-11" db="EMBL/GenBank/DDBJ databases">
        <title>Adaptive evolution of stress response genes in parasites aligns with host niche diversity.</title>
        <authorList>
            <person name="Hahn C."/>
            <person name="Resl P."/>
        </authorList>
    </citation>
    <scope>NUCLEOTIDE SEQUENCE [LARGE SCALE GENOMIC DNA]</scope>
    <source>
        <strain evidence="1">EGGRZ-B1_66</strain>
        <tissue evidence="1">Body</tissue>
    </source>
</reference>
<keyword evidence="2" id="KW-1185">Reference proteome</keyword>
<evidence type="ECO:0000313" key="1">
    <source>
        <dbReference type="EMBL" id="KAL3320796.1"/>
    </source>
</evidence>